<dbReference type="Proteomes" id="UP000663829">
    <property type="component" value="Unassembled WGS sequence"/>
</dbReference>
<evidence type="ECO:0000313" key="2">
    <source>
        <dbReference type="EMBL" id="CAF4424394.1"/>
    </source>
</evidence>
<keyword evidence="3" id="KW-1185">Reference proteome</keyword>
<sequence>HFLPNGSFIIDYPRCPQCSYPIVRVKRYVSLIKRIHLLIRTALPSFESTTITDRLIIRHNINKIEYLPIGIRVLSKVIYYNQRRKIYYYQFLHMCTLYNTLPDNVKQEANKCLKSLFSIIKRKKSVWLTKQQWLDLESEYNRLLFLSQLKDIRYLAKNDTINVLSAIIETQGIQFDKDDCQTCIELLHNNNLMSSTKLEWTSLFIYCKTMDDFEKDRQICDQKWIICAN</sequence>
<comment type="caution">
    <text evidence="1">The sequence shown here is derived from an EMBL/GenBank/DDBJ whole genome shotgun (WGS) entry which is preliminary data.</text>
</comment>
<reference evidence="1" key="1">
    <citation type="submission" date="2021-02" db="EMBL/GenBank/DDBJ databases">
        <authorList>
            <person name="Nowell W R."/>
        </authorList>
    </citation>
    <scope>NUCLEOTIDE SEQUENCE</scope>
</reference>
<feature type="non-terminal residue" evidence="1">
    <location>
        <position position="1"/>
    </location>
</feature>
<dbReference type="EMBL" id="CAJNOQ010028592">
    <property type="protein sequence ID" value="CAF1562776.1"/>
    <property type="molecule type" value="Genomic_DNA"/>
</dbReference>
<evidence type="ECO:0000313" key="3">
    <source>
        <dbReference type="Proteomes" id="UP000663829"/>
    </source>
</evidence>
<name>A0A815XWX9_9BILA</name>
<dbReference type="OrthoDB" id="10211425at2759"/>
<proteinExistence type="predicted"/>
<feature type="non-terminal residue" evidence="1">
    <location>
        <position position="229"/>
    </location>
</feature>
<dbReference type="EMBL" id="CAJOBC010094357">
    <property type="protein sequence ID" value="CAF4424394.1"/>
    <property type="molecule type" value="Genomic_DNA"/>
</dbReference>
<accession>A0A815XWX9</accession>
<protein>
    <submittedName>
        <fullName evidence="1">Uncharacterized protein</fullName>
    </submittedName>
</protein>
<dbReference type="Proteomes" id="UP000681722">
    <property type="component" value="Unassembled WGS sequence"/>
</dbReference>
<evidence type="ECO:0000313" key="1">
    <source>
        <dbReference type="EMBL" id="CAF1562776.1"/>
    </source>
</evidence>
<gene>
    <name evidence="1" type="ORF">GPM918_LOCUS39871</name>
    <name evidence="2" type="ORF">SRO942_LOCUS40780</name>
</gene>
<dbReference type="AlphaFoldDB" id="A0A815XWX9"/>
<organism evidence="1 3">
    <name type="scientific">Didymodactylos carnosus</name>
    <dbReference type="NCBI Taxonomy" id="1234261"/>
    <lineage>
        <taxon>Eukaryota</taxon>
        <taxon>Metazoa</taxon>
        <taxon>Spiralia</taxon>
        <taxon>Gnathifera</taxon>
        <taxon>Rotifera</taxon>
        <taxon>Eurotatoria</taxon>
        <taxon>Bdelloidea</taxon>
        <taxon>Philodinida</taxon>
        <taxon>Philodinidae</taxon>
        <taxon>Didymodactylos</taxon>
    </lineage>
</organism>